<dbReference type="EMBL" id="QYUO01000002">
    <property type="protein sequence ID" value="RJF96092.1"/>
    <property type="molecule type" value="Genomic_DNA"/>
</dbReference>
<sequence>MILSLIVMYGPSGSVFAQSLFKCGNAYQDRPCENGKLETIKGISTSSREAESGAADAACSRRGNDAQKIVWQREGGLTLEQALSQASNSARRNLIEEVYGERGTAAQVRSRIENECIAEKERQARYAALIEASKPLKGTADSQPVDNRIQPKAVPTNVSASGADIRQRTGGKNPACADLSMKIEEIKSLQRTGGDARTMEGYSRKLKETQQLMQQIGCA</sequence>
<reference evidence="3" key="1">
    <citation type="submission" date="2018-09" db="EMBL/GenBank/DDBJ databases">
        <authorList>
            <person name="Zhu H."/>
        </authorList>
    </citation>
    <scope>NUCLEOTIDE SEQUENCE [LARGE SCALE GENOMIC DNA]</scope>
    <source>
        <strain evidence="3">K1R23-30</strain>
    </source>
</reference>
<dbReference type="AlphaFoldDB" id="A0A3A3FRM3"/>
<dbReference type="Proteomes" id="UP000265955">
    <property type="component" value="Unassembled WGS sequence"/>
</dbReference>
<dbReference type="OrthoDB" id="8904538at2"/>
<feature type="region of interest" description="Disordered" evidence="1">
    <location>
        <begin position="155"/>
        <end position="174"/>
    </location>
</feature>
<organism evidence="2 3">
    <name type="scientific">Noviherbaspirillum saxi</name>
    <dbReference type="NCBI Taxonomy" id="2320863"/>
    <lineage>
        <taxon>Bacteria</taxon>
        <taxon>Pseudomonadati</taxon>
        <taxon>Pseudomonadota</taxon>
        <taxon>Betaproteobacteria</taxon>
        <taxon>Burkholderiales</taxon>
        <taxon>Oxalobacteraceae</taxon>
        <taxon>Noviherbaspirillum</taxon>
    </lineage>
</organism>
<name>A0A3A3FRM3_9BURK</name>
<protein>
    <recommendedName>
        <fullName evidence="4">DUF4124 domain-containing protein</fullName>
    </recommendedName>
</protein>
<evidence type="ECO:0000256" key="1">
    <source>
        <dbReference type="SAM" id="MobiDB-lite"/>
    </source>
</evidence>
<gene>
    <name evidence="2" type="ORF">D3871_22400</name>
</gene>
<evidence type="ECO:0008006" key="4">
    <source>
        <dbReference type="Google" id="ProtNLM"/>
    </source>
</evidence>
<accession>A0A3A3FRM3</accession>
<dbReference type="RefSeq" id="WP_119771238.1">
    <property type="nucleotide sequence ID" value="NZ_QYUO01000002.1"/>
</dbReference>
<comment type="caution">
    <text evidence="2">The sequence shown here is derived from an EMBL/GenBank/DDBJ whole genome shotgun (WGS) entry which is preliminary data.</text>
</comment>
<keyword evidence="3" id="KW-1185">Reference proteome</keyword>
<proteinExistence type="predicted"/>
<evidence type="ECO:0000313" key="2">
    <source>
        <dbReference type="EMBL" id="RJF96092.1"/>
    </source>
</evidence>
<evidence type="ECO:0000313" key="3">
    <source>
        <dbReference type="Proteomes" id="UP000265955"/>
    </source>
</evidence>